<evidence type="ECO:0008006" key="3">
    <source>
        <dbReference type="Google" id="ProtNLM"/>
    </source>
</evidence>
<protein>
    <recommendedName>
        <fullName evidence="3">Transposase-like zinc ribbon protein</fullName>
    </recommendedName>
</protein>
<proteinExistence type="predicted"/>
<evidence type="ECO:0000313" key="2">
    <source>
        <dbReference type="Proteomes" id="UP001472074"/>
    </source>
</evidence>
<name>A0ABZ2ZQW1_9BACI</name>
<keyword evidence="2" id="KW-1185">Reference proteome</keyword>
<sequence length="103" mass="11853">MDVMKFIKINPDTTLTGVHCPQCGSLPMIYHWGLWRCPVCKTTSDTAHHQAVEDYIYLIKPSITNAEFRKFPHLTSVFSASRLLGQMNLQHGGEKKNRYYIKP</sequence>
<reference evidence="1 2" key="1">
    <citation type="submission" date="2024-04" db="EMBL/GenBank/DDBJ databases">
        <title>Screening of coral probiotics and analysis of their probiotic properties.</title>
        <authorList>
            <person name="Wang S."/>
        </authorList>
    </citation>
    <scope>NUCLEOTIDE SEQUENCE [LARGE SCALE GENOMIC DNA]</scope>
    <source>
        <strain evidence="1 2">GXU-Z9</strain>
    </source>
</reference>
<organism evidence="1 2">
    <name type="scientific">Cytobacillus pseudoceanisediminis</name>
    <dbReference type="NCBI Taxonomy" id="3051614"/>
    <lineage>
        <taxon>Bacteria</taxon>
        <taxon>Bacillati</taxon>
        <taxon>Bacillota</taxon>
        <taxon>Bacilli</taxon>
        <taxon>Bacillales</taxon>
        <taxon>Bacillaceae</taxon>
        <taxon>Cytobacillus</taxon>
    </lineage>
</organism>
<gene>
    <name evidence="1" type="ORF">AADC60_13540</name>
</gene>
<dbReference type="Proteomes" id="UP001472074">
    <property type="component" value="Chromosome"/>
</dbReference>
<evidence type="ECO:0000313" key="1">
    <source>
        <dbReference type="EMBL" id="WZP10114.1"/>
    </source>
</evidence>
<dbReference type="EMBL" id="CP151651">
    <property type="protein sequence ID" value="WZP10114.1"/>
    <property type="molecule type" value="Genomic_DNA"/>
</dbReference>
<accession>A0ABZ2ZQW1</accession>
<dbReference type="RefSeq" id="WP_342026160.1">
    <property type="nucleotide sequence ID" value="NZ_CP151651.1"/>
</dbReference>